<dbReference type="AlphaFoldDB" id="A0AAW1NJ37"/>
<dbReference type="Proteomes" id="UP001458880">
    <property type="component" value="Unassembled WGS sequence"/>
</dbReference>
<accession>A0AAW1NJ37</accession>
<gene>
    <name evidence="1" type="ORF">QE152_g468</name>
</gene>
<dbReference type="EMBL" id="JASPKY010000003">
    <property type="protein sequence ID" value="KAK9758771.1"/>
    <property type="molecule type" value="Genomic_DNA"/>
</dbReference>
<evidence type="ECO:0000313" key="1">
    <source>
        <dbReference type="EMBL" id="KAK9758771.1"/>
    </source>
</evidence>
<comment type="caution">
    <text evidence="1">The sequence shown here is derived from an EMBL/GenBank/DDBJ whole genome shotgun (WGS) entry which is preliminary data.</text>
</comment>
<proteinExistence type="predicted"/>
<evidence type="ECO:0000313" key="2">
    <source>
        <dbReference type="Proteomes" id="UP001458880"/>
    </source>
</evidence>
<name>A0AAW1NJ37_POPJA</name>
<reference evidence="1 2" key="1">
    <citation type="journal article" date="2024" name="BMC Genomics">
        <title>De novo assembly and annotation of Popillia japonica's genome with initial clues to its potential as an invasive pest.</title>
        <authorList>
            <person name="Cucini C."/>
            <person name="Boschi S."/>
            <person name="Funari R."/>
            <person name="Cardaioli E."/>
            <person name="Iannotti N."/>
            <person name="Marturano G."/>
            <person name="Paoli F."/>
            <person name="Bruttini M."/>
            <person name="Carapelli A."/>
            <person name="Frati F."/>
            <person name="Nardi F."/>
        </authorList>
    </citation>
    <scope>NUCLEOTIDE SEQUENCE [LARGE SCALE GENOMIC DNA]</scope>
    <source>
        <strain evidence="1">DMR45628</strain>
    </source>
</reference>
<protein>
    <submittedName>
        <fullName evidence="1">Uncharacterized protein</fullName>
    </submittedName>
</protein>
<sequence>MKSTPVSSVIIPPSPMRSVCAQRMGAALMRNTVSGRKFGHDACPASRMPVPPASPKNRNVESGRTIKAGYHLLRAERDIPPFYFYLNEEEQAYLGTAANSGISISCRSALDNRNKVKGKDVSCDVIKGPRGCIRRPGRLEVDVLYNRLSKQEQMQIKQRVFAVVINPATSQNGDGSAVPQSGPPQREETTAFLAASMYATK</sequence>
<organism evidence="1 2">
    <name type="scientific">Popillia japonica</name>
    <name type="common">Japanese beetle</name>
    <dbReference type="NCBI Taxonomy" id="7064"/>
    <lineage>
        <taxon>Eukaryota</taxon>
        <taxon>Metazoa</taxon>
        <taxon>Ecdysozoa</taxon>
        <taxon>Arthropoda</taxon>
        <taxon>Hexapoda</taxon>
        <taxon>Insecta</taxon>
        <taxon>Pterygota</taxon>
        <taxon>Neoptera</taxon>
        <taxon>Endopterygota</taxon>
        <taxon>Coleoptera</taxon>
        <taxon>Polyphaga</taxon>
        <taxon>Scarabaeiformia</taxon>
        <taxon>Scarabaeidae</taxon>
        <taxon>Rutelinae</taxon>
        <taxon>Popillia</taxon>
    </lineage>
</organism>
<keyword evidence="2" id="KW-1185">Reference proteome</keyword>